<proteinExistence type="predicted"/>
<gene>
    <name evidence="2" type="ORF">LIER_05327</name>
</gene>
<accession>A0AAV3P036</accession>
<dbReference type="SUPFAM" id="SSF58038">
    <property type="entry name" value="SNARE fusion complex"/>
    <property type="match status" value="1"/>
</dbReference>
<name>A0AAV3P036_LITER</name>
<evidence type="ECO:0000313" key="2">
    <source>
        <dbReference type="EMBL" id="GAA0145042.1"/>
    </source>
</evidence>
<dbReference type="AlphaFoldDB" id="A0AAV3P036"/>
<organism evidence="2 3">
    <name type="scientific">Lithospermum erythrorhizon</name>
    <name type="common">Purple gromwell</name>
    <name type="synonym">Lithospermum officinale var. erythrorhizon</name>
    <dbReference type="NCBI Taxonomy" id="34254"/>
    <lineage>
        <taxon>Eukaryota</taxon>
        <taxon>Viridiplantae</taxon>
        <taxon>Streptophyta</taxon>
        <taxon>Embryophyta</taxon>
        <taxon>Tracheophyta</taxon>
        <taxon>Spermatophyta</taxon>
        <taxon>Magnoliopsida</taxon>
        <taxon>eudicotyledons</taxon>
        <taxon>Gunneridae</taxon>
        <taxon>Pentapetalae</taxon>
        <taxon>asterids</taxon>
        <taxon>lamiids</taxon>
        <taxon>Boraginales</taxon>
        <taxon>Boraginaceae</taxon>
        <taxon>Boraginoideae</taxon>
        <taxon>Lithospermeae</taxon>
        <taxon>Lithospermum</taxon>
    </lineage>
</organism>
<dbReference type="Proteomes" id="UP001454036">
    <property type="component" value="Unassembled WGS sequence"/>
</dbReference>
<keyword evidence="1" id="KW-0175">Coiled coil</keyword>
<evidence type="ECO:0000256" key="1">
    <source>
        <dbReference type="SAM" id="Coils"/>
    </source>
</evidence>
<feature type="coiled-coil region" evidence="1">
    <location>
        <begin position="22"/>
        <end position="49"/>
    </location>
</feature>
<reference evidence="2 3" key="1">
    <citation type="submission" date="2024-01" db="EMBL/GenBank/DDBJ databases">
        <title>The complete chloroplast genome sequence of Lithospermum erythrorhizon: insights into the phylogenetic relationship among Boraginaceae species and the maternal lineages of purple gromwells.</title>
        <authorList>
            <person name="Okada T."/>
            <person name="Watanabe K."/>
        </authorList>
    </citation>
    <scope>NUCLEOTIDE SEQUENCE [LARGE SCALE GENOMIC DNA]</scope>
</reference>
<evidence type="ECO:0000313" key="3">
    <source>
        <dbReference type="Proteomes" id="UP001454036"/>
    </source>
</evidence>
<keyword evidence="3" id="KW-1185">Reference proteome</keyword>
<comment type="caution">
    <text evidence="2">The sequence shown here is derived from an EMBL/GenBank/DDBJ whole genome shotgun (WGS) entry which is preliminary data.</text>
</comment>
<dbReference type="EMBL" id="BAABME010000730">
    <property type="protein sequence ID" value="GAA0145042.1"/>
    <property type="molecule type" value="Genomic_DNA"/>
</dbReference>
<protein>
    <submittedName>
        <fullName evidence="2">Uncharacterized protein</fullName>
    </submittedName>
</protein>
<sequence>MIIALTAISPTDAFETRQTSKNHCEVQKIEKLEQEIAELQTRTRDLRVQVQDQKSTISQLDLKTADTSCHIDILEKEIQA</sequence>